<dbReference type="InterPro" id="IPR058792">
    <property type="entry name" value="Beta-barrel_RND_2"/>
</dbReference>
<dbReference type="Proteomes" id="UP000190166">
    <property type="component" value="Unassembled WGS sequence"/>
</dbReference>
<feature type="domain" description="CusB-like beta-barrel" evidence="3">
    <location>
        <begin position="213"/>
        <end position="289"/>
    </location>
</feature>
<evidence type="ECO:0000259" key="3">
    <source>
        <dbReference type="Pfam" id="PF25954"/>
    </source>
</evidence>
<proteinExistence type="inferred from homology"/>
<feature type="domain" description="Multidrug resistance protein MdtA-like C-terminal permuted SH3" evidence="4">
    <location>
        <begin position="292"/>
        <end position="351"/>
    </location>
</feature>
<dbReference type="GO" id="GO:0022857">
    <property type="term" value="F:transmembrane transporter activity"/>
    <property type="evidence" value="ECO:0007669"/>
    <property type="project" value="InterPro"/>
</dbReference>
<dbReference type="STRING" id="393003.SAMN05660461_5080"/>
<dbReference type="EMBL" id="FUZZ01000004">
    <property type="protein sequence ID" value="SKD09197.1"/>
    <property type="molecule type" value="Genomic_DNA"/>
</dbReference>
<dbReference type="Pfam" id="PF25967">
    <property type="entry name" value="RND-MFP_C"/>
    <property type="match status" value="1"/>
</dbReference>
<dbReference type="Pfam" id="PF25954">
    <property type="entry name" value="Beta-barrel_RND_2"/>
    <property type="match status" value="1"/>
</dbReference>
<dbReference type="AlphaFoldDB" id="A0A1T5P9A4"/>
<dbReference type="SUPFAM" id="SSF111369">
    <property type="entry name" value="HlyD-like secretion proteins"/>
    <property type="match status" value="1"/>
</dbReference>
<evidence type="ECO:0000256" key="2">
    <source>
        <dbReference type="ARBA" id="ARBA00022448"/>
    </source>
</evidence>
<dbReference type="InterPro" id="IPR051909">
    <property type="entry name" value="MFP_Cation_Efflux"/>
</dbReference>
<dbReference type="InterPro" id="IPR058627">
    <property type="entry name" value="MdtA-like_C"/>
</dbReference>
<name>A0A1T5P9A4_9BACT</name>
<dbReference type="InterPro" id="IPR006143">
    <property type="entry name" value="RND_pump_MFP"/>
</dbReference>
<dbReference type="Gene3D" id="2.40.420.20">
    <property type="match status" value="1"/>
</dbReference>
<evidence type="ECO:0000256" key="1">
    <source>
        <dbReference type="ARBA" id="ARBA00009477"/>
    </source>
</evidence>
<dbReference type="PANTHER" id="PTHR30097">
    <property type="entry name" value="CATION EFFLUX SYSTEM PROTEIN CUSB"/>
    <property type="match status" value="1"/>
</dbReference>
<dbReference type="NCBIfam" id="TIGR01730">
    <property type="entry name" value="RND_mfp"/>
    <property type="match status" value="1"/>
</dbReference>
<organism evidence="5 6">
    <name type="scientific">Chitinophaga ginsengisegetis</name>
    <dbReference type="NCBI Taxonomy" id="393003"/>
    <lineage>
        <taxon>Bacteria</taxon>
        <taxon>Pseudomonadati</taxon>
        <taxon>Bacteroidota</taxon>
        <taxon>Chitinophagia</taxon>
        <taxon>Chitinophagales</taxon>
        <taxon>Chitinophagaceae</taxon>
        <taxon>Chitinophaga</taxon>
    </lineage>
</organism>
<keyword evidence="6" id="KW-1185">Reference proteome</keyword>
<protein>
    <submittedName>
        <fullName evidence="5">Membrane fusion protein, cobalt-zinc-cadmium efflux system</fullName>
    </submittedName>
</protein>
<reference evidence="5 6" key="1">
    <citation type="submission" date="2017-02" db="EMBL/GenBank/DDBJ databases">
        <authorList>
            <person name="Peterson S.W."/>
        </authorList>
    </citation>
    <scope>NUCLEOTIDE SEQUENCE [LARGE SCALE GENOMIC DNA]</scope>
    <source>
        <strain evidence="5 6">DSM 18108</strain>
    </source>
</reference>
<evidence type="ECO:0000313" key="6">
    <source>
        <dbReference type="Proteomes" id="UP000190166"/>
    </source>
</evidence>
<evidence type="ECO:0000313" key="5">
    <source>
        <dbReference type="EMBL" id="SKD09197.1"/>
    </source>
</evidence>
<dbReference type="GO" id="GO:0016020">
    <property type="term" value="C:membrane"/>
    <property type="evidence" value="ECO:0007669"/>
    <property type="project" value="InterPro"/>
</dbReference>
<dbReference type="FunFam" id="2.40.30.170:FF:000010">
    <property type="entry name" value="Efflux RND transporter periplasmic adaptor subunit"/>
    <property type="match status" value="1"/>
</dbReference>
<comment type="similarity">
    <text evidence="1">Belongs to the membrane fusion protein (MFP) (TC 8.A.1) family.</text>
</comment>
<gene>
    <name evidence="5" type="ORF">SAMN05660461_5080</name>
</gene>
<sequence>MGLLGATACHTVNREPAAAAAITSVDTITLPPALAGKVKISTVGSTAYQKQITTAGTIKVIPTKYAEITPPFEGRVTKCFLQLGMKTTPDMPLFEISSPDFMEAQKTFFQEKAQLEQARKTCKRQQDLVDNGVGTQKDLEEAQTALAVAQKEYDNAQMGIRLFKANPGTLVLGQPLVVRAPVAGEVIANKVILGQYIKEDAGSVATIADVSALWIAGQVKEKDIRFLHTGDECHIEVAALPGVTLTGKVYHINALVDEDTRSIEVLISVQNNNRALKPGMYVTVSFSGQPENALQIPLTALLQNGDTPAVWVAAANGQFIKRSITTNGANGLQVIVTAGLHEGERIISEGAFYLSGTK</sequence>
<accession>A0A1T5P9A4</accession>
<evidence type="ECO:0000259" key="4">
    <source>
        <dbReference type="Pfam" id="PF25967"/>
    </source>
</evidence>
<dbReference type="PANTHER" id="PTHR30097:SF16">
    <property type="entry name" value="CATION EFFLUX SYSTEM (CZCB-LIKE)"/>
    <property type="match status" value="1"/>
</dbReference>
<dbReference type="Gene3D" id="2.40.30.170">
    <property type="match status" value="1"/>
</dbReference>
<keyword evidence="2" id="KW-0813">Transport</keyword>
<dbReference type="Gene3D" id="1.10.287.470">
    <property type="entry name" value="Helix hairpin bin"/>
    <property type="match status" value="1"/>
</dbReference>